<keyword evidence="7 9" id="KW-0503">Monooxygenase</keyword>
<dbReference type="GO" id="GO:0005506">
    <property type="term" value="F:iron ion binding"/>
    <property type="evidence" value="ECO:0007669"/>
    <property type="project" value="InterPro"/>
</dbReference>
<dbReference type="AlphaFoldDB" id="A0A9P6CR86"/>
<evidence type="ECO:0000256" key="5">
    <source>
        <dbReference type="ARBA" id="ARBA00023002"/>
    </source>
</evidence>
<evidence type="ECO:0000256" key="3">
    <source>
        <dbReference type="ARBA" id="ARBA00022617"/>
    </source>
</evidence>
<name>A0A9P6CR86_9AGAR</name>
<dbReference type="InterPro" id="IPR047146">
    <property type="entry name" value="Cyt_P450_E_CYP52_fungi"/>
</dbReference>
<keyword evidence="12" id="KW-1185">Reference proteome</keyword>
<dbReference type="Proteomes" id="UP000807469">
    <property type="component" value="Unassembled WGS sequence"/>
</dbReference>
<proteinExistence type="inferred from homology"/>
<keyword evidence="6 8" id="KW-0408">Iron</keyword>
<dbReference type="OrthoDB" id="1470350at2759"/>
<accession>A0A9P6CR86</accession>
<reference evidence="11" key="1">
    <citation type="submission" date="2020-11" db="EMBL/GenBank/DDBJ databases">
        <authorList>
            <consortium name="DOE Joint Genome Institute"/>
            <person name="Ahrendt S."/>
            <person name="Riley R."/>
            <person name="Andreopoulos W."/>
            <person name="Labutti K."/>
            <person name="Pangilinan J."/>
            <person name="Ruiz-Duenas F.J."/>
            <person name="Barrasa J.M."/>
            <person name="Sanchez-Garcia M."/>
            <person name="Camarero S."/>
            <person name="Miyauchi S."/>
            <person name="Serrano A."/>
            <person name="Linde D."/>
            <person name="Babiker R."/>
            <person name="Drula E."/>
            <person name="Ayuso-Fernandez I."/>
            <person name="Pacheco R."/>
            <person name="Padilla G."/>
            <person name="Ferreira P."/>
            <person name="Barriuso J."/>
            <person name="Kellner H."/>
            <person name="Castanera R."/>
            <person name="Alfaro M."/>
            <person name="Ramirez L."/>
            <person name="Pisabarro A.G."/>
            <person name="Kuo A."/>
            <person name="Tritt A."/>
            <person name="Lipzen A."/>
            <person name="He G."/>
            <person name="Yan M."/>
            <person name="Ng V."/>
            <person name="Cullen D."/>
            <person name="Martin F."/>
            <person name="Rosso M.-N."/>
            <person name="Henrissat B."/>
            <person name="Hibbett D."/>
            <person name="Martinez A.T."/>
            <person name="Grigoriev I.V."/>
        </authorList>
    </citation>
    <scope>NUCLEOTIDE SEQUENCE</scope>
    <source>
        <strain evidence="11">CIRM-BRFM 674</strain>
    </source>
</reference>
<evidence type="ECO:0000256" key="9">
    <source>
        <dbReference type="RuleBase" id="RU000461"/>
    </source>
</evidence>
<evidence type="ECO:0000256" key="8">
    <source>
        <dbReference type="PIRSR" id="PIRSR602401-1"/>
    </source>
</evidence>
<keyword evidence="4 8" id="KW-0479">Metal-binding</keyword>
<gene>
    <name evidence="11" type="ORF">BDN70DRAFT_883121</name>
</gene>
<keyword evidence="10" id="KW-0812">Transmembrane</keyword>
<protein>
    <submittedName>
        <fullName evidence="11">Cytochrome P450 monooxygenase pc-3</fullName>
    </submittedName>
</protein>
<dbReference type="PRINTS" id="PR00463">
    <property type="entry name" value="EP450I"/>
</dbReference>
<dbReference type="EMBL" id="MU155314">
    <property type="protein sequence ID" value="KAF9475912.1"/>
    <property type="molecule type" value="Genomic_DNA"/>
</dbReference>
<keyword evidence="5 9" id="KW-0560">Oxidoreductase</keyword>
<evidence type="ECO:0000256" key="2">
    <source>
        <dbReference type="ARBA" id="ARBA00010617"/>
    </source>
</evidence>
<dbReference type="InterPro" id="IPR002401">
    <property type="entry name" value="Cyt_P450_E_grp-I"/>
</dbReference>
<feature type="binding site" description="axial binding residue" evidence="8">
    <location>
        <position position="513"/>
    </location>
    <ligand>
        <name>heme</name>
        <dbReference type="ChEBI" id="CHEBI:30413"/>
    </ligand>
    <ligandPart>
        <name>Fe</name>
        <dbReference type="ChEBI" id="CHEBI:18248"/>
    </ligandPart>
</feature>
<dbReference type="InterPro" id="IPR036396">
    <property type="entry name" value="Cyt_P450_sf"/>
</dbReference>
<keyword evidence="3 8" id="KW-0349">Heme</keyword>
<evidence type="ECO:0000256" key="6">
    <source>
        <dbReference type="ARBA" id="ARBA00023004"/>
    </source>
</evidence>
<dbReference type="InterPro" id="IPR017972">
    <property type="entry name" value="Cyt_P450_CS"/>
</dbReference>
<evidence type="ECO:0000313" key="12">
    <source>
        <dbReference type="Proteomes" id="UP000807469"/>
    </source>
</evidence>
<evidence type="ECO:0000256" key="7">
    <source>
        <dbReference type="ARBA" id="ARBA00023033"/>
    </source>
</evidence>
<dbReference type="CDD" id="cd11063">
    <property type="entry name" value="CYP52"/>
    <property type="match status" value="1"/>
</dbReference>
<comment type="caution">
    <text evidence="11">The sequence shown here is derived from an EMBL/GenBank/DDBJ whole genome shotgun (WGS) entry which is preliminary data.</text>
</comment>
<dbReference type="PANTHER" id="PTHR24287">
    <property type="entry name" value="P450, PUTATIVE (EUROFUNG)-RELATED"/>
    <property type="match status" value="1"/>
</dbReference>
<dbReference type="Gene3D" id="1.10.630.10">
    <property type="entry name" value="Cytochrome P450"/>
    <property type="match status" value="1"/>
</dbReference>
<dbReference type="Pfam" id="PF00067">
    <property type="entry name" value="p450"/>
    <property type="match status" value="1"/>
</dbReference>
<evidence type="ECO:0000256" key="1">
    <source>
        <dbReference type="ARBA" id="ARBA00001971"/>
    </source>
</evidence>
<dbReference type="GO" id="GO:0016705">
    <property type="term" value="F:oxidoreductase activity, acting on paired donors, with incorporation or reduction of molecular oxygen"/>
    <property type="evidence" value="ECO:0007669"/>
    <property type="project" value="InterPro"/>
</dbReference>
<dbReference type="InterPro" id="IPR001128">
    <property type="entry name" value="Cyt_P450"/>
</dbReference>
<dbReference type="GO" id="GO:0020037">
    <property type="term" value="F:heme binding"/>
    <property type="evidence" value="ECO:0007669"/>
    <property type="project" value="InterPro"/>
</dbReference>
<keyword evidence="10" id="KW-1133">Transmembrane helix</keyword>
<dbReference type="GO" id="GO:0004497">
    <property type="term" value="F:monooxygenase activity"/>
    <property type="evidence" value="ECO:0007669"/>
    <property type="project" value="UniProtKB-KW"/>
</dbReference>
<evidence type="ECO:0000256" key="10">
    <source>
        <dbReference type="SAM" id="Phobius"/>
    </source>
</evidence>
<comment type="similarity">
    <text evidence="2 9">Belongs to the cytochrome P450 family.</text>
</comment>
<dbReference type="PANTHER" id="PTHR24287:SF1">
    <property type="entry name" value="P450, PUTATIVE (EUROFUNG)-RELATED"/>
    <property type="match status" value="1"/>
</dbReference>
<dbReference type="SUPFAM" id="SSF48264">
    <property type="entry name" value="Cytochrome P450"/>
    <property type="match status" value="1"/>
</dbReference>
<organism evidence="11 12">
    <name type="scientific">Pholiota conissans</name>
    <dbReference type="NCBI Taxonomy" id="109636"/>
    <lineage>
        <taxon>Eukaryota</taxon>
        <taxon>Fungi</taxon>
        <taxon>Dikarya</taxon>
        <taxon>Basidiomycota</taxon>
        <taxon>Agaricomycotina</taxon>
        <taxon>Agaricomycetes</taxon>
        <taxon>Agaricomycetidae</taxon>
        <taxon>Agaricales</taxon>
        <taxon>Agaricineae</taxon>
        <taxon>Strophariaceae</taxon>
        <taxon>Pholiota</taxon>
    </lineage>
</organism>
<keyword evidence="10" id="KW-0472">Membrane</keyword>
<comment type="cofactor">
    <cofactor evidence="1 8">
        <name>heme</name>
        <dbReference type="ChEBI" id="CHEBI:30413"/>
    </cofactor>
</comment>
<dbReference type="PRINTS" id="PR00385">
    <property type="entry name" value="P450"/>
</dbReference>
<dbReference type="PROSITE" id="PS00086">
    <property type="entry name" value="CYTOCHROME_P450"/>
    <property type="match status" value="1"/>
</dbReference>
<sequence>MELPPGIVYFINAFTAYFFPSVLVYIFLTLVAGHQSYFNDVPRWLIISAAIVSQPLRVAPSFVYTKLRSGRVAKALGAVIPPVVEEWSIFTVSKLAATLRDGYPGDVLHKFTLKYGNTYQLEMLNQIIVVTLEPEHIKAILSTQFESFEKGLVFYGQMGSLLGKGVFNSDGEMWKFHRAMTRPFFTRERISDFEIYHRNCDISLSHAKHRIAEGHPVDFQDLVSRFTLDSATEFLFGNNVGSLLAGIPYAHSHAGKNPSSFYAHPSTAFVKAFTEGQLNSVCRMNYGNEWPLWEFWKDEVKPQRRIIDAFAEPLLRKALEMREKETSGGGDESKDEEDVTLLAHLVRHTQDPNILKDELVNLLVAGRDTTGSLLTSSFYMLTQHPDIEKRLREEVIDEVGPSSSPTYENMREMKYLRAFLNEVLRLYPPVPADTRSTKNATTLPPASPGQKAVYVPANVPVVYSIMHMQRRTDLWGPDALQFDPDRFIDERLHKYLVPNPFIFCPFNAGPRICLGQQFAYHEATYFLVRFLQQFANFSLDDAANVKPPADWANEEGLKAMEKIHPLAHLTMYVKGGLWVRMEELKLSDA</sequence>
<feature type="transmembrane region" description="Helical" evidence="10">
    <location>
        <begin position="6"/>
        <end position="32"/>
    </location>
</feature>
<evidence type="ECO:0000256" key="4">
    <source>
        <dbReference type="ARBA" id="ARBA00022723"/>
    </source>
</evidence>
<evidence type="ECO:0000313" key="11">
    <source>
        <dbReference type="EMBL" id="KAF9475912.1"/>
    </source>
</evidence>